<evidence type="ECO:0000256" key="3">
    <source>
        <dbReference type="ARBA" id="ARBA00022670"/>
    </source>
</evidence>
<dbReference type="RefSeq" id="WP_074846670.1">
    <property type="nucleotide sequence ID" value="NZ_CABMJC010000032.1"/>
</dbReference>
<name>A0A1I2QJI9_9CLOT</name>
<evidence type="ECO:0000256" key="4">
    <source>
        <dbReference type="ARBA" id="ARBA00022729"/>
    </source>
</evidence>
<feature type="domain" description="BIG2" evidence="12">
    <location>
        <begin position="1819"/>
        <end position="1896"/>
    </location>
</feature>
<dbReference type="SUPFAM" id="SSF52025">
    <property type="entry name" value="PA domain"/>
    <property type="match status" value="1"/>
</dbReference>
<evidence type="ECO:0000256" key="1">
    <source>
        <dbReference type="ARBA" id="ARBA00011073"/>
    </source>
</evidence>
<protein>
    <submittedName>
        <fullName evidence="13">Ig-like domain (Group 2)</fullName>
    </submittedName>
</protein>
<dbReference type="Pfam" id="PF02368">
    <property type="entry name" value="Big_2"/>
    <property type="match status" value="3"/>
</dbReference>
<evidence type="ECO:0000256" key="11">
    <source>
        <dbReference type="SAM" id="SignalP"/>
    </source>
</evidence>
<reference evidence="13 14" key="1">
    <citation type="submission" date="2016-10" db="EMBL/GenBank/DDBJ databases">
        <authorList>
            <person name="de Groot N.N."/>
        </authorList>
    </citation>
    <scope>NUCLEOTIDE SEQUENCE [LARGE SCALE GENOMIC DNA]</scope>
    <source>
        <strain evidence="13 14">NLAE-zl-G419</strain>
    </source>
</reference>
<dbReference type="PANTHER" id="PTHR43399:SF4">
    <property type="entry name" value="CELL WALL-ASSOCIATED PROTEASE"/>
    <property type="match status" value="1"/>
</dbReference>
<dbReference type="SUPFAM" id="SSF82171">
    <property type="entry name" value="DPP6 N-terminal domain-like"/>
    <property type="match status" value="1"/>
</dbReference>
<dbReference type="GO" id="GO:0000272">
    <property type="term" value="P:polysaccharide catabolic process"/>
    <property type="evidence" value="ECO:0007669"/>
    <property type="project" value="InterPro"/>
</dbReference>
<dbReference type="GO" id="GO:0004553">
    <property type="term" value="F:hydrolase activity, hydrolyzing O-glycosyl compounds"/>
    <property type="evidence" value="ECO:0007669"/>
    <property type="project" value="InterPro"/>
</dbReference>
<dbReference type="Proteomes" id="UP000182135">
    <property type="component" value="Unassembled WGS sequence"/>
</dbReference>
<dbReference type="GO" id="GO:0006508">
    <property type="term" value="P:proteolysis"/>
    <property type="evidence" value="ECO:0007669"/>
    <property type="project" value="UniProtKB-KW"/>
</dbReference>
<evidence type="ECO:0000256" key="5">
    <source>
        <dbReference type="ARBA" id="ARBA00022801"/>
    </source>
</evidence>
<evidence type="ECO:0000256" key="6">
    <source>
        <dbReference type="ARBA" id="ARBA00022825"/>
    </source>
</evidence>
<dbReference type="CDD" id="cd14256">
    <property type="entry name" value="Dockerin_I"/>
    <property type="match status" value="1"/>
</dbReference>
<dbReference type="GO" id="GO:0004252">
    <property type="term" value="F:serine-type endopeptidase activity"/>
    <property type="evidence" value="ECO:0007669"/>
    <property type="project" value="UniProtKB-UniRule"/>
</dbReference>
<dbReference type="CDD" id="cd02133">
    <property type="entry name" value="PA_C5a_like"/>
    <property type="match status" value="1"/>
</dbReference>
<dbReference type="PROSITE" id="PS00136">
    <property type="entry name" value="SUBTILASE_ASP"/>
    <property type="match status" value="1"/>
</dbReference>
<keyword evidence="4 11" id="KW-0732">Signal</keyword>
<dbReference type="InterPro" id="IPR036439">
    <property type="entry name" value="Dockerin_dom_sf"/>
</dbReference>
<evidence type="ECO:0000313" key="13">
    <source>
        <dbReference type="EMBL" id="SFG25761.1"/>
    </source>
</evidence>
<dbReference type="SUPFAM" id="SSF52743">
    <property type="entry name" value="Subtilisin-like"/>
    <property type="match status" value="1"/>
</dbReference>
<dbReference type="eggNOG" id="COG5492">
    <property type="taxonomic scope" value="Bacteria"/>
</dbReference>
<dbReference type="OrthoDB" id="9762689at2"/>
<accession>A0A1I2QJI9</accession>
<feature type="domain" description="BIG2" evidence="12">
    <location>
        <begin position="1459"/>
        <end position="1540"/>
    </location>
</feature>
<keyword evidence="2" id="KW-0964">Secreted</keyword>
<dbReference type="PROSITE" id="PS00138">
    <property type="entry name" value="SUBTILASE_SER"/>
    <property type="match status" value="1"/>
</dbReference>
<feature type="active site" description="Charge relay system" evidence="7 8">
    <location>
        <position position="239"/>
    </location>
</feature>
<evidence type="ECO:0000256" key="10">
    <source>
        <dbReference type="SAM" id="MobiDB-lite"/>
    </source>
</evidence>
<organism evidence="13 14">
    <name type="scientific">Clostridium cadaveris</name>
    <dbReference type="NCBI Taxonomy" id="1529"/>
    <lineage>
        <taxon>Bacteria</taxon>
        <taxon>Bacillati</taxon>
        <taxon>Bacillota</taxon>
        <taxon>Clostridia</taxon>
        <taxon>Eubacteriales</taxon>
        <taxon>Clostridiaceae</taxon>
        <taxon>Clostridium</taxon>
    </lineage>
</organism>
<evidence type="ECO:0000313" key="14">
    <source>
        <dbReference type="Proteomes" id="UP000182135"/>
    </source>
</evidence>
<dbReference type="Gene3D" id="2.60.40.1710">
    <property type="entry name" value="Subtilisin-like superfamily"/>
    <property type="match status" value="1"/>
</dbReference>
<dbReference type="EMBL" id="FOOE01000040">
    <property type="protein sequence ID" value="SFG25761.1"/>
    <property type="molecule type" value="Genomic_DNA"/>
</dbReference>
<keyword evidence="5 8" id="KW-0378">Hydrolase</keyword>
<dbReference type="PANTHER" id="PTHR43399">
    <property type="entry name" value="SUBTILISIN-RELATED"/>
    <property type="match status" value="1"/>
</dbReference>
<dbReference type="InterPro" id="IPR022398">
    <property type="entry name" value="Peptidase_S8_His-AS"/>
</dbReference>
<keyword evidence="14" id="KW-1185">Reference proteome</keyword>
<evidence type="ECO:0000256" key="8">
    <source>
        <dbReference type="PROSITE-ProRule" id="PRU01240"/>
    </source>
</evidence>
<dbReference type="Pfam" id="PF00082">
    <property type="entry name" value="Peptidase_S8"/>
    <property type="match status" value="1"/>
</dbReference>
<feature type="compositionally biased region" description="Polar residues" evidence="10">
    <location>
        <begin position="51"/>
        <end position="65"/>
    </location>
</feature>
<dbReference type="SUPFAM" id="SSF63446">
    <property type="entry name" value="Type I dockerin domain"/>
    <property type="match status" value="1"/>
</dbReference>
<feature type="chain" id="PRO_5010333150" evidence="11">
    <location>
        <begin position="30"/>
        <end position="2802"/>
    </location>
</feature>
<dbReference type="InterPro" id="IPR046450">
    <property type="entry name" value="PA_dom_sf"/>
</dbReference>
<dbReference type="InterPro" id="IPR036852">
    <property type="entry name" value="Peptidase_S8/S53_dom_sf"/>
</dbReference>
<dbReference type="InterPro" id="IPR018247">
    <property type="entry name" value="EF_Hand_1_Ca_BS"/>
</dbReference>
<feature type="region of interest" description="Disordered" evidence="10">
    <location>
        <begin position="34"/>
        <end position="86"/>
    </location>
</feature>
<feature type="compositionally biased region" description="Basic and acidic residues" evidence="10">
    <location>
        <begin position="73"/>
        <end position="86"/>
    </location>
</feature>
<dbReference type="SUPFAM" id="SSF75011">
    <property type="entry name" value="3-carboxy-cis,cis-mucoante lactonizing enzyme"/>
    <property type="match status" value="1"/>
</dbReference>
<dbReference type="eggNOG" id="COG1404">
    <property type="taxonomic scope" value="Bacteria"/>
</dbReference>
<dbReference type="Gene3D" id="1.10.1330.10">
    <property type="entry name" value="Dockerin domain"/>
    <property type="match status" value="1"/>
</dbReference>
<evidence type="ECO:0000256" key="2">
    <source>
        <dbReference type="ARBA" id="ARBA00022525"/>
    </source>
</evidence>
<dbReference type="SUPFAM" id="SSF49373">
    <property type="entry name" value="Invasin/intimin cell-adhesion fragments"/>
    <property type="match status" value="4"/>
</dbReference>
<feature type="active site" description="Charge relay system" evidence="7 8">
    <location>
        <position position="312"/>
    </location>
</feature>
<dbReference type="PROSITE" id="PS51892">
    <property type="entry name" value="SUBTILASE"/>
    <property type="match status" value="1"/>
</dbReference>
<dbReference type="SMART" id="SM00635">
    <property type="entry name" value="BID_2"/>
    <property type="match status" value="4"/>
</dbReference>
<keyword evidence="6 8" id="KW-0720">Serine protease</keyword>
<dbReference type="InterPro" id="IPR015500">
    <property type="entry name" value="Peptidase_S8_subtilisin-rel"/>
</dbReference>
<dbReference type="Gene3D" id="3.40.50.200">
    <property type="entry name" value="Peptidase S8/S53 domain"/>
    <property type="match status" value="1"/>
</dbReference>
<evidence type="ECO:0000256" key="9">
    <source>
        <dbReference type="RuleBase" id="RU003355"/>
    </source>
</evidence>
<sequence>MIRKRMMLSRVLAAAITVTMLFTSMPVKAATTMANGDKVEQQQHTSKKTDVSGQKFESSDASKSSPIDFAPSIKREKKEEGPHIQENELKKASEIDIKEVHDPEEKVKIIVELEKDSLIDAGYSARQIAEGIRVVSHANNQQNHIDTMEAKMEDEIDSNLEILYEYKVAITGIAVSTEYKNLKSIKDMTGVKDAWISPVYYLSDDAETFTSNASTMIGANKVWNETGYTGQGMKIAIIDTGIYLNHDSFKPLNGDKLNENSMDAEDVVETWNKLNAAKHTARPIGVYRNTKVPYAYNYVGHNLDVAHTGSDHGTHVAGIAAANKIDSTEVVGIAPDAQLAVMQVFSPQGGADFVDVLAAMEDAVYLNVDVMNLSLGSTAGFTDSEASTNAVFDKFANTDIQVAIAAGNDTNNAFNNLHGNNMSLAKNPDIGLVGNPGSYTDSMTVASVDNNAIKAFTITVDGKNIAYTDTASTNYTNFLNQLGINKSYDYVWAGENVYGGNVSDFTNANNGSGVEGKIALVSRGGGVSFTQKQTNAKSAGAVGCIIYNNAPGILNMQVNDGKDHIPCVSISQKDGQYMISKLNNGIGKLTTSNGNQQTVINESINMSDFSSWGVTPSLKLKPDITGVGGNIYSTRDNNTYGLMSGTSMATPQVAGAAAIVMEYVKDKFEGLKEEQIRNITSALLMSTSNPVLSEGMEYSPRWQGAGLINLQDVVDTKAYLTSNEQEDGRPKVELGDSKDGNYNFGFKINNITDKPLAYELDSNLLTEGATEAGDNIFMTSTSVKLDSKISFKYDESLKYDFNGDGKINTADVRVLLSALNDVEALNKRPDNFMDVNGDGKFDKEDSKELAEYAAELEVAFDDEETALIVPAKGSLDCEGSINLADADKEYMNKYFENGIYVDGYVYAKSLNSDITELSMPVMGFYGDWTAPSAFDGGTNHYWNSEGQASLFPTGIYTKYFMLGVNPYIKADYDEKHSAISLANSLSEIDMGMLRNVKELIFTVTDDKTGEEYWSYGEKDVRKTYYDSSRRMIIPYFVFNPQQGEPILWDGTDGKGNPVTDNTKVNFKIEAKLDYEGENQVQTIEQPIWVDNAKPSIENLNELKPEVKDGKVTLNLSLKDNRYIAAVLFESPNGEIMAKHDIQDYEPGKAKDYTFDISGFGENFNIIVADYACNEYVQEISLDLGAGWNDNELPLSKLDKEKLYAFESSEDGAMSRGWYSANKSDLGEAKNITYSKAARYYSAEYIDGYIYAQNTAGELVVIPPRNTYWKENVLNKQSDVILYDMAFDYSEKILYAVGWDYRIGEGGASVLTRVDLKSGEISRLSALTGMDSTTMVTLGCTTEGQLYGIDLTGNLYKIPKVQDDGKAEKVGITDFAKRPDFYGVNVIQSMAYDHNTDTMYWDAFSSKYDINTNQTLRSYGVYKVNLQTGETTLVGDMKNNCGVGLFIPYDGEDILPDSVKPTNVNISGNLERISMLPAQNRILSLSWNPWNASQSPVEWSITKEEPVTEGEQVATVNNKGKVTAISEGTAIVEAKTKIYPEWQPEGYDKTMSIQVKVLSSTDEMYGFLLADLNDMEKGKNTWITFKDSSPKNYEILTKNAGQEMFAGAYYNGYVYTVWPGKNGDDFYKTKVTKGASDGKASFGELEYIGSMPETNITDMTFDYTTGRMYAIENKQSFMYLSIIDLETGALDRVSVINDIIVGLACDAEGNLYGVNTEGKLFTFDSETGEGILVYETGVSTEGYIQSMTYDYNSGNLYWAQCKGPGVSAFYLLANTKIKDELGSRTEWETVKLGDIGGKKGAEVAGLFTIPQNEPEAAYIPVTGLSIDQNDFSMIKGAKANLSATTTPKRPTLQSKTWTSSDENVVKVDEVGAVTAVSSGSATITASITDRESKITYDDSIEIKVIESSGELKAFLNQDVKTSYYNWWVSIPDYDPESYKTVKSAVDSFGLVAGDYYDGYIYGYDRNGELYQVEADTYKFNNIGKYSTDKSNFSLTDMTYDYSNFRMLALSLEDYFGNQSAIYSVDLSTGSITKLVDTKEVVYGLAYGDGKYYTVKGNGMLCTVDLETGELTEILDTGSKVSKYNYGHNTTLAYDHNNDRLYMAPIVENNPYSAGQLTMIDVNGKVSMPIGNIGQNGALVSTMYIEPKGGSVPEDNSVKKVILDKENVRLEVRSTTTLTPKILPTTSSNKDVTWTTSDKSVATVKNGVVTAVGLGNADITVTTSDGGFTSKCKVTVLDSEKTSGNTAYAFSKDHGGLIRFNPDIPSTTTELLHTYDKTDKVLATTFIDGALYYLINVANYYPKLYKMDVQSYTPKEVGYVGMQIGPANDMTYDPFSELIYITSGFYIYVVDPGTGEVVTSVNISNNSTYGLTATNGYIYLVANDGYGNSTLYRIDTNRILTARNGEILYPNTDYDVIGELTPSIHTTKDSKVEINFANRTVYVTADDKLYSLNIENGNISEIDSVPTINGLGFITPKDFKPVIYVTGVSLDKTDVKMKTGMTKQLKATVYPNKDKVNKEVTWSSDNNSIVNVDNNGLLTAIAPGKAIVTVTTKDGGLTASCALTVMEIGNEEWMYGYSVDEKAFIRFDLNMPDVEGEKVLAYDAGTNSDGDQIYPKGTEYLDGYVYFAQLNSKGNSNLYRWNMNDNSIEEFMTELKTTDGYDMVATDMASIGKDLYLMSGDGLYTVNTETKIMEKVVPDNSWSSPAITAVDDKTIVGQMGNGREIIYTKTDKGWTASRPNKYNNLRFDDEDYSLSSAVTLNNVMYVCSGKKLYTLNYTAYEATKVGEIGIGKLSSVFVVPSKNN</sequence>
<dbReference type="SUPFAM" id="SSF69304">
    <property type="entry name" value="Tricorn protease N-terminal domain"/>
    <property type="match status" value="1"/>
</dbReference>
<dbReference type="InterPro" id="IPR000209">
    <property type="entry name" value="Peptidase_S8/S53_dom"/>
</dbReference>
<dbReference type="InterPro" id="IPR003343">
    <property type="entry name" value="Big_2"/>
</dbReference>
<dbReference type="STRING" id="1529.SAMN04487885_1404"/>
<dbReference type="InterPro" id="IPR023828">
    <property type="entry name" value="Peptidase_S8_Ser-AS"/>
</dbReference>
<feature type="domain" description="BIG2" evidence="12">
    <location>
        <begin position="2482"/>
        <end position="2560"/>
    </location>
</feature>
<comment type="similarity">
    <text evidence="1 8 9">Belongs to the peptidase S8 family.</text>
</comment>
<feature type="signal peptide" evidence="11">
    <location>
        <begin position="1"/>
        <end position="29"/>
    </location>
</feature>
<dbReference type="InterPro" id="IPR008964">
    <property type="entry name" value="Invasin/intimin_cell_adhesion"/>
</dbReference>
<proteinExistence type="inferred from homology"/>
<dbReference type="SUPFAM" id="SSF63825">
    <property type="entry name" value="YWTD domain"/>
    <property type="match status" value="2"/>
</dbReference>
<feature type="domain" description="BIG2" evidence="12">
    <location>
        <begin position="2155"/>
        <end position="2231"/>
    </location>
</feature>
<gene>
    <name evidence="13" type="ORF">SAMN04487885_1404</name>
</gene>
<dbReference type="PROSITE" id="PS00018">
    <property type="entry name" value="EF_HAND_1"/>
    <property type="match status" value="1"/>
</dbReference>
<dbReference type="Pfam" id="PF02225">
    <property type="entry name" value="PA"/>
    <property type="match status" value="1"/>
</dbReference>
<dbReference type="Pfam" id="PF00404">
    <property type="entry name" value="Dockerin_1"/>
    <property type="match status" value="1"/>
</dbReference>
<evidence type="ECO:0000259" key="12">
    <source>
        <dbReference type="SMART" id="SM00635"/>
    </source>
</evidence>
<dbReference type="InterPro" id="IPR023827">
    <property type="entry name" value="Peptidase_S8_Asp-AS"/>
</dbReference>
<evidence type="ECO:0000256" key="7">
    <source>
        <dbReference type="PIRSR" id="PIRSR615500-1"/>
    </source>
</evidence>
<feature type="active site" description="Charge relay system" evidence="7 8">
    <location>
        <position position="647"/>
    </location>
</feature>
<dbReference type="PRINTS" id="PR00723">
    <property type="entry name" value="SUBTILISIN"/>
</dbReference>
<dbReference type="Gene3D" id="3.50.30.30">
    <property type="match status" value="1"/>
</dbReference>
<keyword evidence="3 8" id="KW-0645">Protease</keyword>
<dbReference type="InterPro" id="IPR051048">
    <property type="entry name" value="Peptidase_S8/S53_subtilisin"/>
</dbReference>
<dbReference type="InterPro" id="IPR002105">
    <property type="entry name" value="Dockerin_1_rpt"/>
</dbReference>
<dbReference type="PROSITE" id="PS00137">
    <property type="entry name" value="SUBTILASE_HIS"/>
    <property type="match status" value="1"/>
</dbReference>
<dbReference type="InterPro" id="IPR003137">
    <property type="entry name" value="PA_domain"/>
</dbReference>
<dbReference type="Gene3D" id="2.60.40.1080">
    <property type="match status" value="4"/>
</dbReference>